<evidence type="ECO:0000313" key="2">
    <source>
        <dbReference type="Proteomes" id="UP000790709"/>
    </source>
</evidence>
<protein>
    <submittedName>
        <fullName evidence="1">Uncharacterized protein</fullName>
    </submittedName>
</protein>
<proteinExistence type="predicted"/>
<dbReference type="Proteomes" id="UP000790709">
    <property type="component" value="Unassembled WGS sequence"/>
</dbReference>
<reference evidence="1" key="1">
    <citation type="journal article" date="2021" name="New Phytol.">
        <title>Evolutionary innovations through gain and loss of genes in the ectomycorrhizal Boletales.</title>
        <authorList>
            <person name="Wu G."/>
            <person name="Miyauchi S."/>
            <person name="Morin E."/>
            <person name="Kuo A."/>
            <person name="Drula E."/>
            <person name="Varga T."/>
            <person name="Kohler A."/>
            <person name="Feng B."/>
            <person name="Cao Y."/>
            <person name="Lipzen A."/>
            <person name="Daum C."/>
            <person name="Hundley H."/>
            <person name="Pangilinan J."/>
            <person name="Johnson J."/>
            <person name="Barry K."/>
            <person name="LaButti K."/>
            <person name="Ng V."/>
            <person name="Ahrendt S."/>
            <person name="Min B."/>
            <person name="Choi I.G."/>
            <person name="Park H."/>
            <person name="Plett J.M."/>
            <person name="Magnuson J."/>
            <person name="Spatafora J.W."/>
            <person name="Nagy L.G."/>
            <person name="Henrissat B."/>
            <person name="Grigoriev I.V."/>
            <person name="Yang Z.L."/>
            <person name="Xu J."/>
            <person name="Martin F.M."/>
        </authorList>
    </citation>
    <scope>NUCLEOTIDE SEQUENCE</scope>
    <source>
        <strain evidence="1">KUC20120723A-06</strain>
    </source>
</reference>
<evidence type="ECO:0000313" key="1">
    <source>
        <dbReference type="EMBL" id="KAH7919481.1"/>
    </source>
</evidence>
<accession>A0ACB8B1C8</accession>
<dbReference type="EMBL" id="MU266656">
    <property type="protein sequence ID" value="KAH7919481.1"/>
    <property type="molecule type" value="Genomic_DNA"/>
</dbReference>
<feature type="non-terminal residue" evidence="1">
    <location>
        <position position="1"/>
    </location>
</feature>
<name>A0ACB8B1C8_9AGAM</name>
<comment type="caution">
    <text evidence="1">The sequence shown here is derived from an EMBL/GenBank/DDBJ whole genome shotgun (WGS) entry which is preliminary data.</text>
</comment>
<organism evidence="1 2">
    <name type="scientific">Leucogyrophana mollusca</name>
    <dbReference type="NCBI Taxonomy" id="85980"/>
    <lineage>
        <taxon>Eukaryota</taxon>
        <taxon>Fungi</taxon>
        <taxon>Dikarya</taxon>
        <taxon>Basidiomycota</taxon>
        <taxon>Agaricomycotina</taxon>
        <taxon>Agaricomycetes</taxon>
        <taxon>Agaricomycetidae</taxon>
        <taxon>Boletales</taxon>
        <taxon>Boletales incertae sedis</taxon>
        <taxon>Leucogyrophana</taxon>
    </lineage>
</organism>
<feature type="non-terminal residue" evidence="1">
    <location>
        <position position="81"/>
    </location>
</feature>
<keyword evidence="2" id="KW-1185">Reference proteome</keyword>
<gene>
    <name evidence="1" type="ORF">BV22DRAFT_987328</name>
</gene>
<sequence length="81" mass="9408">DAATHMAYVAQQRLDGYDSIVKHALKRKDAFDRRVLRSQPGEVIFSIGQLVQVHRSDLEYTFKAECKLVPKWSIPHRVTER</sequence>